<accession>A0AAJ5R2S3</accession>
<dbReference type="GO" id="GO:0009307">
    <property type="term" value="P:DNA restriction-modification system"/>
    <property type="evidence" value="ECO:0007669"/>
    <property type="project" value="UniProtKB-KW"/>
</dbReference>
<dbReference type="Pfam" id="PF00145">
    <property type="entry name" value="DNA_methylase"/>
    <property type="match status" value="1"/>
</dbReference>
<proteinExistence type="predicted"/>
<dbReference type="AlphaFoldDB" id="A0AAJ5R2S3"/>
<gene>
    <name evidence="5" type="ORF">OK117_03030</name>
</gene>
<dbReference type="InterPro" id="IPR001525">
    <property type="entry name" value="C5_MeTfrase"/>
</dbReference>
<evidence type="ECO:0000256" key="3">
    <source>
        <dbReference type="ARBA" id="ARBA00022747"/>
    </source>
</evidence>
<evidence type="ECO:0000313" key="6">
    <source>
        <dbReference type="Proteomes" id="UP001211513"/>
    </source>
</evidence>
<comment type="catalytic activity">
    <reaction evidence="4">
        <text>a 2'-deoxycytidine in DNA + S-adenosyl-L-methionine = a 5-methyl-2'-deoxycytidine in DNA + S-adenosyl-L-homocysteine + H(+)</text>
        <dbReference type="Rhea" id="RHEA:13681"/>
        <dbReference type="Rhea" id="RHEA-COMP:11369"/>
        <dbReference type="Rhea" id="RHEA-COMP:11370"/>
        <dbReference type="ChEBI" id="CHEBI:15378"/>
        <dbReference type="ChEBI" id="CHEBI:57856"/>
        <dbReference type="ChEBI" id="CHEBI:59789"/>
        <dbReference type="ChEBI" id="CHEBI:85452"/>
        <dbReference type="ChEBI" id="CHEBI:85454"/>
        <dbReference type="EC" id="2.1.1.37"/>
    </reaction>
</comment>
<dbReference type="Proteomes" id="UP001211513">
    <property type="component" value="Chromosome"/>
</dbReference>
<reference evidence="5" key="2">
    <citation type="submission" date="2022-10" db="EMBL/GenBank/DDBJ databases">
        <authorList>
            <person name="Landa B."/>
            <person name="Arias-Giraldo L.F."/>
            <person name="Roman-Ecija M."/>
            <person name="Velasco-Amo M.P."/>
            <person name="De La Fuente L."/>
            <person name="Marco-Noales E."/>
            <person name="Moralejo E."/>
        </authorList>
    </citation>
    <scope>NUCLEOTIDE SEQUENCE</scope>
    <source>
        <strain evidence="5">CFBP8073</strain>
    </source>
</reference>
<evidence type="ECO:0000256" key="1">
    <source>
        <dbReference type="ARBA" id="ARBA00022603"/>
    </source>
</evidence>
<keyword evidence="2" id="KW-0808">Transferase</keyword>
<protein>
    <submittedName>
        <fullName evidence="5">DNA cytosine methyltransferase</fullName>
    </submittedName>
</protein>
<keyword evidence="3" id="KW-0680">Restriction system</keyword>
<name>A0AAJ5R2S3_XYLFS</name>
<evidence type="ECO:0000313" key="5">
    <source>
        <dbReference type="EMBL" id="WCF28866.1"/>
    </source>
</evidence>
<dbReference type="GO" id="GO:0003886">
    <property type="term" value="F:DNA (cytosine-5-)-methyltransferase activity"/>
    <property type="evidence" value="ECO:0007669"/>
    <property type="project" value="UniProtKB-EC"/>
</dbReference>
<dbReference type="EMBL" id="CP109886">
    <property type="protein sequence ID" value="WCF28866.1"/>
    <property type="molecule type" value="Genomic_DNA"/>
</dbReference>
<sequence>MSRHPRRPKNIPNIVGVDLFCGVGGLTHGLARGGISVAAGIDIDPNCQFPLRGKQCCLVS</sequence>
<dbReference type="InterPro" id="IPR029063">
    <property type="entry name" value="SAM-dependent_MTases_sf"/>
</dbReference>
<evidence type="ECO:0000256" key="2">
    <source>
        <dbReference type="ARBA" id="ARBA00022679"/>
    </source>
</evidence>
<dbReference type="GO" id="GO:0032259">
    <property type="term" value="P:methylation"/>
    <property type="evidence" value="ECO:0007669"/>
    <property type="project" value="UniProtKB-KW"/>
</dbReference>
<dbReference type="Gene3D" id="3.40.50.150">
    <property type="entry name" value="Vaccinia Virus protein VP39"/>
    <property type="match status" value="1"/>
</dbReference>
<dbReference type="SUPFAM" id="SSF53335">
    <property type="entry name" value="S-adenosyl-L-methionine-dependent methyltransferases"/>
    <property type="match status" value="1"/>
</dbReference>
<reference evidence="5" key="1">
    <citation type="journal article" date="2022" name="Phytopathology">
        <title>Complete circularized genome resources of seven strains of Xylella fastidiosa subsp. fastidiosa using hybrid assembly reveals unknown plasmids.</title>
        <authorList>
            <person name="Velasco-Amo M.D.P."/>
            <person name="Arias-Giraldo L.F.F."/>
            <person name="Ecija M.R."/>
            <person name="De La Fuente L."/>
            <person name="Marco-Noales E."/>
            <person name="Moralejo E."/>
            <person name="Navas-Cort J.A."/>
            <person name="Landa B.B."/>
        </authorList>
    </citation>
    <scope>NUCLEOTIDE SEQUENCE</scope>
    <source>
        <strain evidence="5">CFBP8073</strain>
    </source>
</reference>
<keyword evidence="1 5" id="KW-0489">Methyltransferase</keyword>
<organism evidence="5 6">
    <name type="scientific">Xylella fastidiosa subsp. fastidiosa</name>
    <dbReference type="NCBI Taxonomy" id="644356"/>
    <lineage>
        <taxon>Bacteria</taxon>
        <taxon>Pseudomonadati</taxon>
        <taxon>Pseudomonadota</taxon>
        <taxon>Gammaproteobacteria</taxon>
        <taxon>Lysobacterales</taxon>
        <taxon>Lysobacteraceae</taxon>
        <taxon>Xylella</taxon>
    </lineage>
</organism>
<evidence type="ECO:0000256" key="4">
    <source>
        <dbReference type="ARBA" id="ARBA00047422"/>
    </source>
</evidence>
<dbReference type="RefSeq" id="WP_267885689.1">
    <property type="nucleotide sequence ID" value="NZ_CP109886.1"/>
</dbReference>